<dbReference type="GeneID" id="13797495"/>
<dbReference type="PANTHER" id="PTHR11618:SF13">
    <property type="entry name" value="TRANSCRIPTION INITIATION FACTOR IIB"/>
    <property type="match status" value="1"/>
</dbReference>
<dbReference type="PANTHER" id="PTHR11618">
    <property type="entry name" value="TRANSCRIPTION INITIATION FACTOR IIB-RELATED"/>
    <property type="match status" value="1"/>
</dbReference>
<dbReference type="KEGG" id="nga:Ngar_c12360"/>
<dbReference type="STRING" id="1237085.Ngar_c12360"/>
<dbReference type="RefSeq" id="WP_015018713.1">
    <property type="nucleotide sequence ID" value="NC_018719.1"/>
</dbReference>
<accession>K0IA46</accession>
<dbReference type="PRINTS" id="PR00685">
    <property type="entry name" value="TIFACTORIIB"/>
</dbReference>
<organism evidence="7 8">
    <name type="scientific">Nitrososphaera gargensis (strain Ga9.2)</name>
    <dbReference type="NCBI Taxonomy" id="1237085"/>
    <lineage>
        <taxon>Archaea</taxon>
        <taxon>Nitrososphaerota</taxon>
        <taxon>Nitrososphaeria</taxon>
        <taxon>Nitrososphaerales</taxon>
        <taxon>Nitrososphaeraceae</taxon>
        <taxon>Nitrososphaera</taxon>
    </lineage>
</organism>
<dbReference type="GO" id="GO:0097550">
    <property type="term" value="C:transcription preinitiation complex"/>
    <property type="evidence" value="ECO:0007669"/>
    <property type="project" value="TreeGrafter"/>
</dbReference>
<dbReference type="OrthoDB" id="7429at2157"/>
<sequence>MLARQEPDSLDLCVVCSGQLISDPDTGEEVCSSCGVVARENLELAAERRAFTLEEMDKRYRTGEPASLMMYDMGLSSFIDNKNIDANGKQIQGYTEIDRLRRLNKITVSNNSKTKNLNKAMREIRRITEILGIGTPVAERAAYIYRKALEKELIKGRSITGIVAATIYIACKDTGTPRSIHEIQEVIGNADRKNISYYYKFLLREMKIHVPLPMPSNSISRIADKARLSEKTVRKALEILALVGDNAMLSGKNPVSLAAASLYLATIETSEYTTQLRIAIAADVSTVTVRKRCLEMIQLVKAANSQLLPKSIEKSQELLAEEPKTAAAQQLPVASSATAHQPPAKNVKGLFLASRQVPHLPDLPVH</sequence>
<keyword evidence="5" id="KW-0804">Transcription</keyword>
<dbReference type="HOGENOM" id="CLU_043736_0_1_2"/>
<evidence type="ECO:0000256" key="1">
    <source>
        <dbReference type="ARBA" id="ARBA00010857"/>
    </source>
</evidence>
<dbReference type="GO" id="GO:0017025">
    <property type="term" value="F:TBP-class protein binding"/>
    <property type="evidence" value="ECO:0007669"/>
    <property type="project" value="InterPro"/>
</dbReference>
<dbReference type="InterPro" id="IPR036915">
    <property type="entry name" value="Cyclin-like_sf"/>
</dbReference>
<evidence type="ECO:0000259" key="6">
    <source>
        <dbReference type="SMART" id="SM00385"/>
    </source>
</evidence>
<comment type="similarity">
    <text evidence="1">Belongs to the TFIIB family.</text>
</comment>
<keyword evidence="7" id="KW-0396">Initiation factor</keyword>
<proteinExistence type="inferred from homology"/>
<dbReference type="GO" id="GO:0003743">
    <property type="term" value="F:translation initiation factor activity"/>
    <property type="evidence" value="ECO:0007669"/>
    <property type="project" value="UniProtKB-KW"/>
</dbReference>
<dbReference type="InterPro" id="IPR013763">
    <property type="entry name" value="Cyclin-like_dom"/>
</dbReference>
<evidence type="ECO:0000256" key="2">
    <source>
        <dbReference type="ARBA" id="ARBA00013932"/>
    </source>
</evidence>
<feature type="domain" description="Cyclin-like" evidence="6">
    <location>
        <begin position="122"/>
        <end position="204"/>
    </location>
</feature>
<evidence type="ECO:0000256" key="4">
    <source>
        <dbReference type="ARBA" id="ARBA00023015"/>
    </source>
</evidence>
<dbReference type="Pfam" id="PF00382">
    <property type="entry name" value="TFIIB"/>
    <property type="match status" value="2"/>
</dbReference>
<dbReference type="SMART" id="SM00385">
    <property type="entry name" value="CYCLIN"/>
    <property type="match status" value="2"/>
</dbReference>
<feature type="domain" description="Cyclin-like" evidence="6">
    <location>
        <begin position="217"/>
        <end position="298"/>
    </location>
</feature>
<dbReference type="InterPro" id="IPR013150">
    <property type="entry name" value="TFIIB_cyclin"/>
</dbReference>
<evidence type="ECO:0000313" key="7">
    <source>
        <dbReference type="EMBL" id="AFU58176.1"/>
    </source>
</evidence>
<reference evidence="7 8" key="1">
    <citation type="journal article" date="2012" name="Environ. Microbiol.">
        <title>The genome of the ammonia-oxidizing Candidatus Nitrososphaera gargensis: insights into metabolic versatility and environmental adaptations.</title>
        <authorList>
            <person name="Spang A."/>
            <person name="Poehlein A."/>
            <person name="Offre P."/>
            <person name="Zumbragel S."/>
            <person name="Haider S."/>
            <person name="Rychlik N."/>
            <person name="Nowka B."/>
            <person name="Schmeisser C."/>
            <person name="Lebedeva E.V."/>
            <person name="Rattei T."/>
            <person name="Bohm C."/>
            <person name="Schmid M."/>
            <person name="Galushko A."/>
            <person name="Hatzenpichler R."/>
            <person name="Weinmaier T."/>
            <person name="Daniel R."/>
            <person name="Schleper C."/>
            <person name="Spieck E."/>
            <person name="Streit W."/>
            <person name="Wagner M."/>
        </authorList>
    </citation>
    <scope>NUCLEOTIDE SEQUENCE [LARGE SCALE GENOMIC DNA]</scope>
    <source>
        <strain evidence="8">Ga9.2</strain>
    </source>
</reference>
<evidence type="ECO:0000313" key="8">
    <source>
        <dbReference type="Proteomes" id="UP000008037"/>
    </source>
</evidence>
<dbReference type="GO" id="GO:0070897">
    <property type="term" value="P:transcription preinitiation complex assembly"/>
    <property type="evidence" value="ECO:0007669"/>
    <property type="project" value="InterPro"/>
</dbReference>
<evidence type="ECO:0000256" key="5">
    <source>
        <dbReference type="ARBA" id="ARBA00023163"/>
    </source>
</evidence>
<dbReference type="InParanoid" id="K0IA46"/>
<dbReference type="Gene3D" id="1.10.472.10">
    <property type="entry name" value="Cyclin-like"/>
    <property type="match status" value="1"/>
</dbReference>
<dbReference type="AlphaFoldDB" id="K0IA46"/>
<keyword evidence="4" id="KW-0805">Transcription regulation</keyword>
<keyword evidence="7" id="KW-0648">Protein biosynthesis</keyword>
<protein>
    <recommendedName>
        <fullName evidence="2">Transcription initiation factor IIB</fullName>
    </recommendedName>
</protein>
<dbReference type="SUPFAM" id="SSF47954">
    <property type="entry name" value="Cyclin-like"/>
    <property type="match status" value="2"/>
</dbReference>
<dbReference type="Gene3D" id="1.10.472.170">
    <property type="match status" value="1"/>
</dbReference>
<dbReference type="SUPFAM" id="SSF57783">
    <property type="entry name" value="Zinc beta-ribbon"/>
    <property type="match status" value="1"/>
</dbReference>
<dbReference type="InterPro" id="IPR000812">
    <property type="entry name" value="TFIIB"/>
</dbReference>
<dbReference type="PROSITE" id="PS00782">
    <property type="entry name" value="TFIIB"/>
    <property type="match status" value="1"/>
</dbReference>
<dbReference type="EMBL" id="CP002408">
    <property type="protein sequence ID" value="AFU58176.1"/>
    <property type="molecule type" value="Genomic_DNA"/>
</dbReference>
<keyword evidence="3" id="KW-0677">Repeat</keyword>
<evidence type="ECO:0000256" key="3">
    <source>
        <dbReference type="ARBA" id="ARBA00022737"/>
    </source>
</evidence>
<dbReference type="InterPro" id="IPR023486">
    <property type="entry name" value="TFIIB_CS"/>
</dbReference>
<name>K0IA46_NITGG</name>
<dbReference type="Proteomes" id="UP000008037">
    <property type="component" value="Chromosome"/>
</dbReference>
<gene>
    <name evidence="7" type="primary">tfb</name>
    <name evidence="7" type="ordered locus">Ngar_c12360</name>
</gene>
<keyword evidence="8" id="KW-1185">Reference proteome</keyword>